<feature type="repeat" description="ANK" evidence="3">
    <location>
        <begin position="118"/>
        <end position="150"/>
    </location>
</feature>
<proteinExistence type="predicted"/>
<dbReference type="Pfam" id="PF12796">
    <property type="entry name" value="Ank_2"/>
    <property type="match status" value="1"/>
</dbReference>
<evidence type="ECO:0000256" key="1">
    <source>
        <dbReference type="ARBA" id="ARBA00022737"/>
    </source>
</evidence>
<dbReference type="PANTHER" id="PTHR24198">
    <property type="entry name" value="ANKYRIN REPEAT AND PROTEIN KINASE DOMAIN-CONTAINING PROTEIN"/>
    <property type="match status" value="1"/>
</dbReference>
<feature type="signal peptide" evidence="4">
    <location>
        <begin position="1"/>
        <end position="20"/>
    </location>
</feature>
<sequence>MKVKLLIFSLWFFTFNALIAQENIFDACRQGNIDTVIKLYNIDDNVVNIQEETGYTPLVLACYYGHEDIVSFLVDKVKNLNDKTSYGSPLMAATVKGYENIVDVLLKNKVNPNITDEQGVTAAHYAVLFKNYVIVEKLVNANADFTIKNNVNKSAMDYAIAHNDEKLNKLLNIQKS</sequence>
<dbReference type="InterPro" id="IPR002110">
    <property type="entry name" value="Ankyrin_rpt"/>
</dbReference>
<dbReference type="Pfam" id="PF00023">
    <property type="entry name" value="Ank"/>
    <property type="match status" value="1"/>
</dbReference>
<keyword evidence="6" id="KW-1185">Reference proteome</keyword>
<feature type="chain" id="PRO_5045472678" evidence="4">
    <location>
        <begin position="21"/>
        <end position="176"/>
    </location>
</feature>
<reference evidence="6" key="1">
    <citation type="journal article" date="2019" name="Int. J. Syst. Evol. Microbiol.">
        <title>The Global Catalogue of Microorganisms (GCM) 10K type strain sequencing project: providing services to taxonomists for standard genome sequencing and annotation.</title>
        <authorList>
            <consortium name="The Broad Institute Genomics Platform"/>
            <consortium name="The Broad Institute Genome Sequencing Center for Infectious Disease"/>
            <person name="Wu L."/>
            <person name="Ma J."/>
        </authorList>
    </citation>
    <scope>NUCLEOTIDE SEQUENCE [LARGE SCALE GENOMIC DNA]</scope>
    <source>
        <strain evidence="6">CCM 8681</strain>
    </source>
</reference>
<dbReference type="InterPro" id="IPR036770">
    <property type="entry name" value="Ankyrin_rpt-contain_sf"/>
</dbReference>
<evidence type="ECO:0000313" key="6">
    <source>
        <dbReference type="Proteomes" id="UP000624701"/>
    </source>
</evidence>
<dbReference type="EMBL" id="BMDQ01000003">
    <property type="protein sequence ID" value="GGI57920.1"/>
    <property type="molecule type" value="Genomic_DNA"/>
</dbReference>
<evidence type="ECO:0000313" key="5">
    <source>
        <dbReference type="EMBL" id="GGI57920.1"/>
    </source>
</evidence>
<dbReference type="SUPFAM" id="SSF48403">
    <property type="entry name" value="Ankyrin repeat"/>
    <property type="match status" value="1"/>
</dbReference>
<keyword evidence="2 3" id="KW-0040">ANK repeat</keyword>
<comment type="caution">
    <text evidence="5">The sequence shown here is derived from an EMBL/GenBank/DDBJ whole genome shotgun (WGS) entry which is preliminary data.</text>
</comment>
<dbReference type="Gene3D" id="1.25.40.20">
    <property type="entry name" value="Ankyrin repeat-containing domain"/>
    <property type="match status" value="1"/>
</dbReference>
<dbReference type="Proteomes" id="UP000624701">
    <property type="component" value="Unassembled WGS sequence"/>
</dbReference>
<dbReference type="SMART" id="SM00248">
    <property type="entry name" value="ANK"/>
    <property type="match status" value="3"/>
</dbReference>
<feature type="repeat" description="ANK" evidence="3">
    <location>
        <begin position="85"/>
        <end position="117"/>
    </location>
</feature>
<gene>
    <name evidence="5" type="ORF">GCM10011444_22290</name>
</gene>
<keyword evidence="4" id="KW-0732">Signal</keyword>
<evidence type="ECO:0000256" key="2">
    <source>
        <dbReference type="ARBA" id="ARBA00023043"/>
    </source>
</evidence>
<dbReference type="PROSITE" id="PS50088">
    <property type="entry name" value="ANK_REPEAT"/>
    <property type="match status" value="3"/>
</dbReference>
<evidence type="ECO:0000256" key="4">
    <source>
        <dbReference type="SAM" id="SignalP"/>
    </source>
</evidence>
<feature type="repeat" description="ANK" evidence="3">
    <location>
        <begin position="53"/>
        <end position="85"/>
    </location>
</feature>
<evidence type="ECO:0000256" key="3">
    <source>
        <dbReference type="PROSITE-ProRule" id="PRU00023"/>
    </source>
</evidence>
<name>A0ABQ2C131_9FLAO</name>
<keyword evidence="1" id="KW-0677">Repeat</keyword>
<organism evidence="5 6">
    <name type="scientific">Winogradskyella haliclonae</name>
    <dbReference type="NCBI Taxonomy" id="2048558"/>
    <lineage>
        <taxon>Bacteria</taxon>
        <taxon>Pseudomonadati</taxon>
        <taxon>Bacteroidota</taxon>
        <taxon>Flavobacteriia</taxon>
        <taxon>Flavobacteriales</taxon>
        <taxon>Flavobacteriaceae</taxon>
        <taxon>Winogradskyella</taxon>
    </lineage>
</organism>
<accession>A0ABQ2C131</accession>
<dbReference type="PANTHER" id="PTHR24198:SF165">
    <property type="entry name" value="ANKYRIN REPEAT-CONTAINING PROTEIN-RELATED"/>
    <property type="match status" value="1"/>
</dbReference>
<dbReference type="PROSITE" id="PS50297">
    <property type="entry name" value="ANK_REP_REGION"/>
    <property type="match status" value="1"/>
</dbReference>
<dbReference type="RefSeq" id="WP_188374838.1">
    <property type="nucleotide sequence ID" value="NZ_BMDQ01000003.1"/>
</dbReference>
<protein>
    <submittedName>
        <fullName evidence="5">Ankyrin repeat-containing protein</fullName>
    </submittedName>
</protein>